<dbReference type="AlphaFoldDB" id="A0A8K0RHB7"/>
<dbReference type="InterPro" id="IPR002347">
    <property type="entry name" value="SDR_fam"/>
</dbReference>
<reference evidence="6" key="1">
    <citation type="journal article" date="2021" name="Nat. Commun.">
        <title>Genetic determinants of endophytism in the Arabidopsis root mycobiome.</title>
        <authorList>
            <person name="Mesny F."/>
            <person name="Miyauchi S."/>
            <person name="Thiergart T."/>
            <person name="Pickel B."/>
            <person name="Atanasova L."/>
            <person name="Karlsson M."/>
            <person name="Huettel B."/>
            <person name="Barry K.W."/>
            <person name="Haridas S."/>
            <person name="Chen C."/>
            <person name="Bauer D."/>
            <person name="Andreopoulos W."/>
            <person name="Pangilinan J."/>
            <person name="LaButti K."/>
            <person name="Riley R."/>
            <person name="Lipzen A."/>
            <person name="Clum A."/>
            <person name="Drula E."/>
            <person name="Henrissat B."/>
            <person name="Kohler A."/>
            <person name="Grigoriev I.V."/>
            <person name="Martin F.M."/>
            <person name="Hacquard S."/>
        </authorList>
    </citation>
    <scope>NUCLEOTIDE SEQUENCE</scope>
    <source>
        <strain evidence="6">MPI-SDFR-AT-0120</strain>
    </source>
</reference>
<evidence type="ECO:0000256" key="2">
    <source>
        <dbReference type="ARBA" id="ARBA00022857"/>
    </source>
</evidence>
<sequence>MAFEWLAPILTPTALRSVQADGRPVITLFVVIFGLSLFGALCWYINFETSKAYPKKVDPNAKKAPAPSTALTLKDKVAIVTGASRGIGAGLALELARRGANVTLVYTSPRSEELTTKLASEIKALGSGSNATIVQADLSQTDSPKKIVDATLEAFGGKIDILVNNAGVLFGKPIAETTAEDYAAIFDINVRAPLLMTAAVMPHLRAPGRIINLSSVGARFGPPGLALYAASKAAIEGMTRSLAHELGGAGHTVNAVAPGPTESEMLDDVPKDIVETQLKTTAVEHRVGTVDDIARIVAFLASEDARWVSGQTISASGGYLLI</sequence>
<evidence type="ECO:0000256" key="4">
    <source>
        <dbReference type="SAM" id="Phobius"/>
    </source>
</evidence>
<dbReference type="InterPro" id="IPR020904">
    <property type="entry name" value="Sc_DH/Rdtase_CS"/>
</dbReference>
<feature type="transmembrane region" description="Helical" evidence="4">
    <location>
        <begin position="25"/>
        <end position="46"/>
    </location>
</feature>
<keyword evidence="2" id="KW-0521">NADP</keyword>
<gene>
    <name evidence="6" type="ORF">FB567DRAFT_556404</name>
</gene>
<keyword evidence="4" id="KW-0812">Transmembrane</keyword>
<dbReference type="GO" id="GO:0016614">
    <property type="term" value="F:oxidoreductase activity, acting on CH-OH group of donors"/>
    <property type="evidence" value="ECO:0007669"/>
    <property type="project" value="UniProtKB-ARBA"/>
</dbReference>
<keyword evidence="4" id="KW-0472">Membrane</keyword>
<dbReference type="OrthoDB" id="47007at2759"/>
<evidence type="ECO:0000256" key="1">
    <source>
        <dbReference type="ARBA" id="ARBA00006484"/>
    </source>
</evidence>
<dbReference type="SMART" id="SM00822">
    <property type="entry name" value="PKS_KR"/>
    <property type="match status" value="1"/>
</dbReference>
<dbReference type="Proteomes" id="UP000813461">
    <property type="component" value="Unassembled WGS sequence"/>
</dbReference>
<dbReference type="PANTHER" id="PTHR48107:SF7">
    <property type="entry name" value="RE15974P"/>
    <property type="match status" value="1"/>
</dbReference>
<evidence type="ECO:0000313" key="6">
    <source>
        <dbReference type="EMBL" id="KAH7095042.1"/>
    </source>
</evidence>
<dbReference type="EMBL" id="JAGMVJ010000001">
    <property type="protein sequence ID" value="KAH7095042.1"/>
    <property type="molecule type" value="Genomic_DNA"/>
</dbReference>
<dbReference type="SUPFAM" id="SSF51735">
    <property type="entry name" value="NAD(P)-binding Rossmann-fold domains"/>
    <property type="match status" value="1"/>
</dbReference>
<comment type="caution">
    <text evidence="6">The sequence shown here is derived from an EMBL/GenBank/DDBJ whole genome shotgun (WGS) entry which is preliminary data.</text>
</comment>
<proteinExistence type="inferred from homology"/>
<protein>
    <recommendedName>
        <fullName evidence="5">Ketoreductase domain-containing protein</fullName>
    </recommendedName>
</protein>
<keyword evidence="7" id="KW-1185">Reference proteome</keyword>
<dbReference type="FunFam" id="3.40.50.720:FF:000374">
    <property type="entry name" value="3-oxoacyl-(Acyl-carrier-protein) reductase"/>
    <property type="match status" value="1"/>
</dbReference>
<evidence type="ECO:0000259" key="5">
    <source>
        <dbReference type="SMART" id="SM00822"/>
    </source>
</evidence>
<dbReference type="InterPro" id="IPR036291">
    <property type="entry name" value="NAD(P)-bd_dom_sf"/>
</dbReference>
<evidence type="ECO:0000313" key="7">
    <source>
        <dbReference type="Proteomes" id="UP000813461"/>
    </source>
</evidence>
<dbReference type="PRINTS" id="PR00081">
    <property type="entry name" value="GDHRDH"/>
</dbReference>
<organism evidence="6 7">
    <name type="scientific">Paraphoma chrysanthemicola</name>
    <dbReference type="NCBI Taxonomy" id="798071"/>
    <lineage>
        <taxon>Eukaryota</taxon>
        <taxon>Fungi</taxon>
        <taxon>Dikarya</taxon>
        <taxon>Ascomycota</taxon>
        <taxon>Pezizomycotina</taxon>
        <taxon>Dothideomycetes</taxon>
        <taxon>Pleosporomycetidae</taxon>
        <taxon>Pleosporales</taxon>
        <taxon>Pleosporineae</taxon>
        <taxon>Phaeosphaeriaceae</taxon>
        <taxon>Paraphoma</taxon>
    </lineage>
</organism>
<dbReference type="Pfam" id="PF13561">
    <property type="entry name" value="adh_short_C2"/>
    <property type="match status" value="1"/>
</dbReference>
<feature type="domain" description="Ketoreductase" evidence="5">
    <location>
        <begin position="76"/>
        <end position="261"/>
    </location>
</feature>
<keyword evidence="3" id="KW-0560">Oxidoreductase</keyword>
<keyword evidence="4" id="KW-1133">Transmembrane helix</keyword>
<dbReference type="PANTHER" id="PTHR48107">
    <property type="entry name" value="NADPH-DEPENDENT ALDEHYDE REDUCTASE-LIKE PROTEIN, CHLOROPLASTIC-RELATED"/>
    <property type="match status" value="1"/>
</dbReference>
<dbReference type="PRINTS" id="PR00080">
    <property type="entry name" value="SDRFAMILY"/>
</dbReference>
<dbReference type="InterPro" id="IPR057326">
    <property type="entry name" value="KR_dom"/>
</dbReference>
<comment type="similarity">
    <text evidence="1">Belongs to the short-chain dehydrogenases/reductases (SDR) family.</text>
</comment>
<accession>A0A8K0RHB7</accession>
<evidence type="ECO:0000256" key="3">
    <source>
        <dbReference type="ARBA" id="ARBA00023002"/>
    </source>
</evidence>
<dbReference type="Gene3D" id="3.40.50.720">
    <property type="entry name" value="NAD(P)-binding Rossmann-like Domain"/>
    <property type="match status" value="1"/>
</dbReference>
<dbReference type="PROSITE" id="PS00061">
    <property type="entry name" value="ADH_SHORT"/>
    <property type="match status" value="1"/>
</dbReference>
<name>A0A8K0RHB7_9PLEO</name>